<dbReference type="GO" id="GO:0003677">
    <property type="term" value="F:DNA binding"/>
    <property type="evidence" value="ECO:0007669"/>
    <property type="project" value="UniProtKB-KW"/>
</dbReference>
<proteinExistence type="predicted"/>
<dbReference type="SUPFAM" id="SSF52172">
    <property type="entry name" value="CheY-like"/>
    <property type="match status" value="1"/>
</dbReference>
<keyword evidence="5" id="KW-0238">DNA-binding</keyword>
<sequence length="239" mass="28835">MLNFVICDDNRNFSKMMKTEIENFMMNYDQKYKIFHFEGYDDSFEEFVKKEMGFKIYFLDIKTKCKSGLDAARIIREKYDDWVSIIVVVTSHEEYRYEALGNRLYLMDFINKLNGCQKTLKEDLKRILNIYNKRHKALSFEYNHIFHKIEFRDIVNIEKEQDSKRCIIRTTYGTIYMPGTLNDIISKLDDRFLKVHRSLIVNKDKIVKYSPQLNKLEFNDGSFTHLISRRKKKELMKCD</sequence>
<organism evidence="5">
    <name type="scientific">human gut metagenome</name>
    <dbReference type="NCBI Taxonomy" id="408170"/>
    <lineage>
        <taxon>unclassified sequences</taxon>
        <taxon>metagenomes</taxon>
        <taxon>organismal metagenomes</taxon>
    </lineage>
</organism>
<evidence type="ECO:0000256" key="1">
    <source>
        <dbReference type="ARBA" id="ARBA00022490"/>
    </source>
</evidence>
<dbReference type="AlphaFoldDB" id="K1T9P1"/>
<dbReference type="GO" id="GO:0000156">
    <property type="term" value="F:phosphorelay response regulator activity"/>
    <property type="evidence" value="ECO:0007669"/>
    <property type="project" value="InterPro"/>
</dbReference>
<reference evidence="5" key="1">
    <citation type="journal article" date="2013" name="Environ. Microbiol.">
        <title>Microbiota from the distal guts of lean and obese adolescents exhibit partial functional redundancy besides clear differences in community structure.</title>
        <authorList>
            <person name="Ferrer M."/>
            <person name="Ruiz A."/>
            <person name="Lanza F."/>
            <person name="Haange S.B."/>
            <person name="Oberbach A."/>
            <person name="Till H."/>
            <person name="Bargiela R."/>
            <person name="Campoy C."/>
            <person name="Segura M.T."/>
            <person name="Richter M."/>
            <person name="von Bergen M."/>
            <person name="Seifert J."/>
            <person name="Suarez A."/>
        </authorList>
    </citation>
    <scope>NUCLEOTIDE SEQUENCE</scope>
</reference>
<dbReference type="PANTHER" id="PTHR37299:SF3">
    <property type="entry name" value="STAGE 0 SPORULATION PROTEIN A HOMOLOG"/>
    <property type="match status" value="1"/>
</dbReference>
<feature type="domain" description="HTH LytTR-type" evidence="4">
    <location>
        <begin position="138"/>
        <end position="239"/>
    </location>
</feature>
<protein>
    <submittedName>
        <fullName evidence="5">Protein containing LytTr DNA-binding region domain protein</fullName>
    </submittedName>
</protein>
<dbReference type="InterPro" id="IPR046947">
    <property type="entry name" value="LytR-like"/>
</dbReference>
<keyword evidence="1" id="KW-0963">Cytoplasm</keyword>
<keyword evidence="3" id="KW-0010">Activator</keyword>
<name>K1T9P1_9ZZZZ</name>
<evidence type="ECO:0000256" key="3">
    <source>
        <dbReference type="ARBA" id="ARBA00023159"/>
    </source>
</evidence>
<dbReference type="InterPro" id="IPR007492">
    <property type="entry name" value="LytTR_DNA-bd_dom"/>
</dbReference>
<evidence type="ECO:0000259" key="4">
    <source>
        <dbReference type="PROSITE" id="PS50930"/>
    </source>
</evidence>
<dbReference type="PANTHER" id="PTHR37299">
    <property type="entry name" value="TRANSCRIPTIONAL REGULATOR-RELATED"/>
    <property type="match status" value="1"/>
</dbReference>
<dbReference type="InterPro" id="IPR011006">
    <property type="entry name" value="CheY-like_superfamily"/>
</dbReference>
<comment type="caution">
    <text evidence="5">The sequence shown here is derived from an EMBL/GenBank/DDBJ whole genome shotgun (WGS) entry which is preliminary data.</text>
</comment>
<evidence type="ECO:0000256" key="2">
    <source>
        <dbReference type="ARBA" id="ARBA00023012"/>
    </source>
</evidence>
<dbReference type="SMART" id="SM00850">
    <property type="entry name" value="LytTR"/>
    <property type="match status" value="1"/>
</dbReference>
<dbReference type="PROSITE" id="PS50930">
    <property type="entry name" value="HTH_LYTTR"/>
    <property type="match status" value="1"/>
</dbReference>
<gene>
    <name evidence="5" type="ORF">OBE_04163</name>
</gene>
<dbReference type="Pfam" id="PF04397">
    <property type="entry name" value="LytTR"/>
    <property type="match status" value="1"/>
</dbReference>
<evidence type="ECO:0000313" key="5">
    <source>
        <dbReference type="EMBL" id="EKC69907.1"/>
    </source>
</evidence>
<dbReference type="Gene3D" id="2.40.50.1020">
    <property type="entry name" value="LytTr DNA-binding domain"/>
    <property type="match status" value="1"/>
</dbReference>
<keyword evidence="2" id="KW-0902">Two-component regulatory system</keyword>
<accession>K1T9P1</accession>
<dbReference type="Gene3D" id="3.40.50.2300">
    <property type="match status" value="1"/>
</dbReference>
<dbReference type="EMBL" id="AJWZ01002821">
    <property type="protein sequence ID" value="EKC69907.1"/>
    <property type="molecule type" value="Genomic_DNA"/>
</dbReference>